<evidence type="ECO:0000313" key="2">
    <source>
        <dbReference type="EMBL" id="CFE47651.1"/>
    </source>
</evidence>
<feature type="compositionally biased region" description="Low complexity" evidence="1">
    <location>
        <begin position="1"/>
        <end position="18"/>
    </location>
</feature>
<dbReference type="EMBL" id="CNFT01001724">
    <property type="protein sequence ID" value="CKT56039.1"/>
    <property type="molecule type" value="Genomic_DNA"/>
</dbReference>
<organism evidence="4 7">
    <name type="scientific">Mycobacterium tuberculosis</name>
    <dbReference type="NCBI Taxonomy" id="1773"/>
    <lineage>
        <taxon>Bacteria</taxon>
        <taxon>Bacillati</taxon>
        <taxon>Actinomycetota</taxon>
        <taxon>Actinomycetes</taxon>
        <taxon>Mycobacteriales</taxon>
        <taxon>Mycobacteriaceae</taxon>
        <taxon>Mycobacterium</taxon>
        <taxon>Mycobacterium tuberculosis complex</taxon>
    </lineage>
</organism>
<proteinExistence type="predicted"/>
<evidence type="ECO:0000313" key="6">
    <source>
        <dbReference type="Proteomes" id="UP000049023"/>
    </source>
</evidence>
<reference evidence="5 6" key="1">
    <citation type="submission" date="2015-03" db="EMBL/GenBank/DDBJ databases">
        <authorList>
            <consortium name="Pathogen Informatics"/>
        </authorList>
    </citation>
    <scope>NUCLEOTIDE SEQUENCE [LARGE SCALE GENOMIC DNA]</scope>
    <source>
        <strain evidence="4 7">Bir 185</strain>
        <strain evidence="3 6">Bir 187</strain>
        <strain evidence="2 5">G09901357</strain>
    </source>
</reference>
<evidence type="ECO:0000313" key="7">
    <source>
        <dbReference type="Proteomes" id="UP000050164"/>
    </source>
</evidence>
<gene>
    <name evidence="2" type="ORF">ERS007681_04385</name>
    <name evidence="4" type="ORF">ERS027659_04580</name>
    <name evidence="3" type="ORF">ERS027661_03541</name>
</gene>
<protein>
    <submittedName>
        <fullName evidence="4">Uncharacterized protein</fullName>
    </submittedName>
</protein>
<sequence length="188" mass="18426">MAPASTATSSVACASCGSPPDVRGENFVDIALMDSSRAAGATPEKPSLPGWPATIPATRVPCPSQSVSPSVDSTKSPPASTLGSRGPGCTPVSMIATSWPSPRENCQAAGRFSIVWLGVGTPGSVPGITPETLHAPRCSIGATGPGSPLGGCAAASTTGGPIAHAGGVHHPATTTVAARHANAARIIC</sequence>
<dbReference type="Proteomes" id="UP000048289">
    <property type="component" value="Unassembled WGS sequence"/>
</dbReference>
<evidence type="ECO:0000256" key="1">
    <source>
        <dbReference type="SAM" id="MobiDB-lite"/>
    </source>
</evidence>
<dbReference type="EMBL" id="CNFU01000950">
    <property type="protein sequence ID" value="CKS79522.1"/>
    <property type="molecule type" value="Genomic_DNA"/>
</dbReference>
<feature type="compositionally biased region" description="Low complexity" evidence="1">
    <location>
        <begin position="61"/>
        <end position="78"/>
    </location>
</feature>
<accession>A0A655ARN1</accession>
<dbReference type="EMBL" id="CFOE01001045">
    <property type="protein sequence ID" value="CFE47651.1"/>
    <property type="molecule type" value="Genomic_DNA"/>
</dbReference>
<dbReference type="Proteomes" id="UP000050164">
    <property type="component" value="Unassembled WGS sequence"/>
</dbReference>
<evidence type="ECO:0000313" key="4">
    <source>
        <dbReference type="EMBL" id="CKT56039.1"/>
    </source>
</evidence>
<feature type="region of interest" description="Disordered" evidence="1">
    <location>
        <begin position="61"/>
        <end position="87"/>
    </location>
</feature>
<dbReference type="AlphaFoldDB" id="A0A655ARN1"/>
<name>A0A655ARN1_MYCTX</name>
<feature type="region of interest" description="Disordered" evidence="1">
    <location>
        <begin position="1"/>
        <end position="22"/>
    </location>
</feature>
<dbReference type="Proteomes" id="UP000049023">
    <property type="component" value="Unassembled WGS sequence"/>
</dbReference>
<evidence type="ECO:0000313" key="3">
    <source>
        <dbReference type="EMBL" id="CKS79522.1"/>
    </source>
</evidence>
<evidence type="ECO:0000313" key="5">
    <source>
        <dbReference type="Proteomes" id="UP000048289"/>
    </source>
</evidence>